<keyword evidence="3 8" id="KW-0150">Chloroplast</keyword>
<dbReference type="PANTHER" id="PTHR45825">
    <property type="entry name" value="GRANULE-BOUND STARCH SYNTHASE 1, CHLOROPLASTIC/AMYLOPLASTIC"/>
    <property type="match status" value="1"/>
</dbReference>
<organism evidence="11 12">
    <name type="scientific">Chara braunii</name>
    <name type="common">Braun's stonewort</name>
    <dbReference type="NCBI Taxonomy" id="69332"/>
    <lineage>
        <taxon>Eukaryota</taxon>
        <taxon>Viridiplantae</taxon>
        <taxon>Streptophyta</taxon>
        <taxon>Charophyceae</taxon>
        <taxon>Charales</taxon>
        <taxon>Characeae</taxon>
        <taxon>Chara</taxon>
    </lineage>
</organism>
<dbReference type="InterPro" id="IPR001296">
    <property type="entry name" value="Glyco_trans_1"/>
</dbReference>
<gene>
    <name evidence="11" type="ORF">CBR_g54339</name>
</gene>
<dbReference type="GO" id="GO:0019252">
    <property type="term" value="P:starch biosynthetic process"/>
    <property type="evidence" value="ECO:0007669"/>
    <property type="project" value="UniProtKB-UniRule"/>
</dbReference>
<evidence type="ECO:0000313" key="12">
    <source>
        <dbReference type="Proteomes" id="UP000265515"/>
    </source>
</evidence>
<keyword evidence="12" id="KW-1185">Reference proteome</keyword>
<dbReference type="HAMAP" id="MF_00484">
    <property type="entry name" value="Glycogen_synth"/>
    <property type="match status" value="1"/>
</dbReference>
<dbReference type="Gene3D" id="3.40.50.2000">
    <property type="entry name" value="Glycogen Phosphorylase B"/>
    <property type="match status" value="2"/>
</dbReference>
<dbReference type="Proteomes" id="UP000265515">
    <property type="component" value="Unassembled WGS sequence"/>
</dbReference>
<dbReference type="UniPathway" id="UPA00152"/>
<dbReference type="OrthoDB" id="512920at2759"/>
<dbReference type="GO" id="GO:0004373">
    <property type="term" value="F:alpha-1,4-glucan glucosyltransferase (UDP-glucose donor) activity"/>
    <property type="evidence" value="ECO:0007669"/>
    <property type="project" value="InterPro"/>
</dbReference>
<dbReference type="CDD" id="cd03791">
    <property type="entry name" value="GT5_Glycogen_synthase_DULL1-like"/>
    <property type="match status" value="1"/>
</dbReference>
<evidence type="ECO:0000256" key="4">
    <source>
        <dbReference type="ARBA" id="ARBA00022640"/>
    </source>
</evidence>
<dbReference type="SUPFAM" id="SSF53756">
    <property type="entry name" value="UDP-Glycosyltransferase/glycogen phosphorylase"/>
    <property type="match status" value="1"/>
</dbReference>
<keyword evidence="7 8" id="KW-0750">Starch biosynthesis</keyword>
<reference evidence="11 12" key="1">
    <citation type="journal article" date="2018" name="Cell">
        <title>The Chara Genome: Secondary Complexity and Implications for Plant Terrestrialization.</title>
        <authorList>
            <person name="Nishiyama T."/>
            <person name="Sakayama H."/>
            <person name="Vries J.D."/>
            <person name="Buschmann H."/>
            <person name="Saint-Marcoux D."/>
            <person name="Ullrich K.K."/>
            <person name="Haas F.B."/>
            <person name="Vanderstraeten L."/>
            <person name="Becker D."/>
            <person name="Lang D."/>
            <person name="Vosolsobe S."/>
            <person name="Rombauts S."/>
            <person name="Wilhelmsson P.K.I."/>
            <person name="Janitza P."/>
            <person name="Kern R."/>
            <person name="Heyl A."/>
            <person name="Rumpler F."/>
            <person name="Villalobos L.I.A.C."/>
            <person name="Clay J.M."/>
            <person name="Skokan R."/>
            <person name="Toyoda A."/>
            <person name="Suzuki Y."/>
            <person name="Kagoshima H."/>
            <person name="Schijlen E."/>
            <person name="Tajeshwar N."/>
            <person name="Catarino B."/>
            <person name="Hetherington A.J."/>
            <person name="Saltykova A."/>
            <person name="Bonnot C."/>
            <person name="Breuninger H."/>
            <person name="Symeonidi A."/>
            <person name="Radhakrishnan G.V."/>
            <person name="Van Nieuwerburgh F."/>
            <person name="Deforce D."/>
            <person name="Chang C."/>
            <person name="Karol K.G."/>
            <person name="Hedrich R."/>
            <person name="Ulvskov P."/>
            <person name="Glockner G."/>
            <person name="Delwiche C.F."/>
            <person name="Petrasek J."/>
            <person name="Van de Peer Y."/>
            <person name="Friml J."/>
            <person name="Beilby M."/>
            <person name="Dolan L."/>
            <person name="Kohara Y."/>
            <person name="Sugano S."/>
            <person name="Fujiyama A."/>
            <person name="Delaux P.-M."/>
            <person name="Quint M."/>
            <person name="TheiBen G."/>
            <person name="Hagemann M."/>
            <person name="Harholt J."/>
            <person name="Dunand C."/>
            <person name="Zachgo S."/>
            <person name="Langdale J."/>
            <person name="Maumus F."/>
            <person name="Straeten D.V.D."/>
            <person name="Gould S.B."/>
            <person name="Rensing S.A."/>
        </authorList>
    </citation>
    <scope>NUCLEOTIDE SEQUENCE [LARGE SCALE GENOMIC DNA]</scope>
    <source>
        <strain evidence="11 12">S276</strain>
    </source>
</reference>
<keyword evidence="4" id="KW-0934">Plastid</keyword>
<dbReference type="OMA" id="GTDYKDN"/>
<feature type="domain" description="Glycosyl transferase family 1" evidence="9">
    <location>
        <begin position="609"/>
        <end position="733"/>
    </location>
</feature>
<comment type="caution">
    <text evidence="11">The sequence shown here is derived from an EMBL/GenBank/DDBJ whole genome shotgun (WGS) entry which is preliminary data.</text>
</comment>
<protein>
    <recommendedName>
        <fullName evidence="8">Starch synthase, chloroplastic/amyloplastic</fullName>
        <ecNumber evidence="8">2.4.1.-</ecNumber>
    </recommendedName>
</protein>
<proteinExistence type="inferred from homology"/>
<keyword evidence="8" id="KW-0035">Amyloplast</keyword>
<comment type="similarity">
    <text evidence="2 8">Belongs to the glycosyltransferase 1 family. Bacterial/plant glycogen synthase subfamily.</text>
</comment>
<evidence type="ECO:0000256" key="2">
    <source>
        <dbReference type="ARBA" id="ARBA00010281"/>
    </source>
</evidence>
<evidence type="ECO:0000256" key="6">
    <source>
        <dbReference type="ARBA" id="ARBA00022679"/>
    </source>
</evidence>
<dbReference type="AlphaFoldDB" id="A0A388MBY8"/>
<accession>A0A388MBY8</accession>
<dbReference type="FunFam" id="3.40.50.2000:FF:000090">
    <property type="entry name" value="Starch synthase, chloroplastic/amyloplastic"/>
    <property type="match status" value="1"/>
</dbReference>
<dbReference type="InterPro" id="IPR011835">
    <property type="entry name" value="GS/SS"/>
</dbReference>
<evidence type="ECO:0000256" key="8">
    <source>
        <dbReference type="RuleBase" id="RU361232"/>
    </source>
</evidence>
<evidence type="ECO:0000256" key="1">
    <source>
        <dbReference type="ARBA" id="ARBA00004727"/>
    </source>
</evidence>
<evidence type="ECO:0000313" key="11">
    <source>
        <dbReference type="EMBL" id="GBG92084.1"/>
    </source>
</evidence>
<dbReference type="GO" id="GO:0009501">
    <property type="term" value="C:amyloplast"/>
    <property type="evidence" value="ECO:0007669"/>
    <property type="project" value="UniProtKB-SubCell"/>
</dbReference>
<name>A0A388MBY8_CHABU</name>
<dbReference type="EC" id="2.4.1.-" evidence="8"/>
<dbReference type="PANTHER" id="PTHR45825:SF3">
    <property type="entry name" value="GRANULE-BOUND STARCH SYNTHASE 1, CHLOROPLASTIC_AMYLOPLASTIC"/>
    <property type="match status" value="1"/>
</dbReference>
<evidence type="ECO:0000256" key="7">
    <source>
        <dbReference type="ARBA" id="ARBA00022922"/>
    </source>
</evidence>
<evidence type="ECO:0000259" key="10">
    <source>
        <dbReference type="Pfam" id="PF08323"/>
    </source>
</evidence>
<dbReference type="Gramene" id="GBG92084">
    <property type="protein sequence ID" value="GBG92084"/>
    <property type="gene ID" value="CBR_g54339"/>
</dbReference>
<evidence type="ECO:0000259" key="9">
    <source>
        <dbReference type="Pfam" id="PF00534"/>
    </source>
</evidence>
<evidence type="ECO:0000256" key="3">
    <source>
        <dbReference type="ARBA" id="ARBA00022528"/>
    </source>
</evidence>
<dbReference type="Pfam" id="PF00534">
    <property type="entry name" value="Glycos_transf_1"/>
    <property type="match status" value="1"/>
</dbReference>
<dbReference type="EMBL" id="BFEA01000997">
    <property type="protein sequence ID" value="GBG92084.1"/>
    <property type="molecule type" value="Genomic_DNA"/>
</dbReference>
<sequence>MAAAASLSVPAGKLYVAVSGSSISLLRHDSSSSSFVATTGSCQVCPGCCVSPFSSDVDACRPCTIALHGMDAFQGLRSCKRYLKLAGSAPLGGAQSVSSFAEQMKSVTLRGASTSRPSRGVVSCEAGMKIVFVSAEVGADVHAAHLAGYTSSTDMAAAAASLSVPAGKLYVAVSGSSISLLRHDSSSSSFVATTGSCHVCPGCCVSPFSSDVDAGRPCTIALPGMDAFQGLRSCKRYLELAGSPPLGGARSVSSFAELMNSVTLRGASTSRPSRGVVSCEAGMKIVFVSAEVGPWSKTGGLGDVLAGLPPALVARGHRVMTVAPRYDQYRDAWDTSVTADVVVGGRTETVRFFHCHKRGVDRVFVDHPLFLARVWGKTGGKIYGETTGEDYPDNQLRFSLFNQAAIEAVRLLDFKHSSSSSSNSPSPFQGPYGDDVIFVANDWHSALVPCYLKSIYKPRGQFVNAKVAFCVHNVLYQGRFAATDFDLLNLGEELRPSFRFLDGYEKPVVGPKINWMKAGFEEADVLLTVSPNYAKELVSGEDKGMELNHVAERRGIVGIVNGMDVQEWDPASDKYLEVNYDASNVLEVKPGLKELLQAEVGLPVLPHVPLFAFIGRLEEQKGSDVLCAALPKLMQEENALQMVVLGTGKKRFESELKALEKRYPERFRAVCKFNAPLAHLLTAGADFMVIPSRFEPCGLIQLHAMRYGTVPIVSATGGLVDTVTEGVTGFLMGDSSFDVRCDRVVPTDVRKVVDAVCRATEVYGTPEFESMILADMAQDLSWKEPARRWEEALLSLQVVGAQPGVDGEEIAPKALENVATP</sequence>
<evidence type="ECO:0000256" key="5">
    <source>
        <dbReference type="ARBA" id="ARBA00022676"/>
    </source>
</evidence>
<feature type="domain" description="Starch synthase catalytic" evidence="10">
    <location>
        <begin position="284"/>
        <end position="550"/>
    </location>
</feature>
<comment type="pathway">
    <text evidence="1 8">Glycan biosynthesis; starch biosynthesis.</text>
</comment>
<dbReference type="InterPro" id="IPR013534">
    <property type="entry name" value="Starch_synth_cat_dom"/>
</dbReference>
<dbReference type="GO" id="GO:0009507">
    <property type="term" value="C:chloroplast"/>
    <property type="evidence" value="ECO:0007669"/>
    <property type="project" value="UniProtKB-SubCell"/>
</dbReference>
<dbReference type="Pfam" id="PF08323">
    <property type="entry name" value="Glyco_transf_5"/>
    <property type="match status" value="1"/>
</dbReference>
<dbReference type="NCBIfam" id="TIGR02095">
    <property type="entry name" value="glgA"/>
    <property type="match status" value="1"/>
</dbReference>
<keyword evidence="5 8" id="KW-0328">Glycosyltransferase</keyword>
<comment type="subcellular location">
    <subcellularLocation>
        <location evidence="8">Plastid</location>
        <location evidence="8">Chloroplast</location>
    </subcellularLocation>
    <subcellularLocation>
        <location evidence="8">Plastid</location>
        <location evidence="8">Amyloplast</location>
    </subcellularLocation>
</comment>
<keyword evidence="6" id="KW-0808">Transferase</keyword>
<dbReference type="STRING" id="69332.A0A388MBY8"/>